<comment type="caution">
    <text evidence="5">The sequence shown here is derived from an EMBL/GenBank/DDBJ whole genome shotgun (WGS) entry which is preliminary data.</text>
</comment>
<accession>A0A4U5N673</accession>
<dbReference type="Proteomes" id="UP000298663">
    <property type="component" value="Unassembled WGS sequence"/>
</dbReference>
<keyword evidence="2" id="KW-0808">Transferase</keyword>
<evidence type="ECO:0000259" key="4">
    <source>
        <dbReference type="PROSITE" id="PS51675"/>
    </source>
</evidence>
<name>A0A4U5N673_STECR</name>
<evidence type="ECO:0000256" key="2">
    <source>
        <dbReference type="ARBA" id="ARBA00022679"/>
    </source>
</evidence>
<keyword evidence="3" id="KW-0949">S-adenosyl-L-methionine</keyword>
<dbReference type="InterPro" id="IPR038459">
    <property type="entry name" value="MT_TRM10-typ_sf"/>
</dbReference>
<evidence type="ECO:0000256" key="1">
    <source>
        <dbReference type="ARBA" id="ARBA00022603"/>
    </source>
</evidence>
<feature type="domain" description="SAM-dependent MTase TRM10-type" evidence="4">
    <location>
        <begin position="57"/>
        <end position="260"/>
    </location>
</feature>
<dbReference type="PANTHER" id="PTHR13563">
    <property type="entry name" value="TRNA (GUANINE-9-) METHYLTRANSFERASE"/>
    <property type="match status" value="1"/>
</dbReference>
<keyword evidence="6" id="KW-1185">Reference proteome</keyword>
<evidence type="ECO:0000256" key="3">
    <source>
        <dbReference type="ARBA" id="ARBA00022691"/>
    </source>
</evidence>
<dbReference type="Gene3D" id="3.40.1280.30">
    <property type="match status" value="1"/>
</dbReference>
<dbReference type="GO" id="GO:0002939">
    <property type="term" value="P:tRNA N1-guanine methylation"/>
    <property type="evidence" value="ECO:0007669"/>
    <property type="project" value="TreeGrafter"/>
</dbReference>
<dbReference type="EMBL" id="AZBU02000005">
    <property type="protein sequence ID" value="TKR78008.1"/>
    <property type="molecule type" value="Genomic_DNA"/>
</dbReference>
<dbReference type="GO" id="GO:0000049">
    <property type="term" value="F:tRNA binding"/>
    <property type="evidence" value="ECO:0007669"/>
    <property type="project" value="TreeGrafter"/>
</dbReference>
<dbReference type="GO" id="GO:0008168">
    <property type="term" value="F:methyltransferase activity"/>
    <property type="evidence" value="ECO:0007669"/>
    <property type="project" value="UniProtKB-KW"/>
</dbReference>
<dbReference type="PANTHER" id="PTHR13563:SF19">
    <property type="entry name" value="TRNA METHYLTRANSFERASE 10 HOMOLOG B"/>
    <property type="match status" value="1"/>
</dbReference>
<dbReference type="InterPro" id="IPR028564">
    <property type="entry name" value="MT_TRM10-typ"/>
</dbReference>
<dbReference type="STRING" id="34508.A0A4U5N673"/>
<evidence type="ECO:0000313" key="6">
    <source>
        <dbReference type="Proteomes" id="UP000298663"/>
    </source>
</evidence>
<proteinExistence type="predicted"/>
<protein>
    <recommendedName>
        <fullName evidence="4">SAM-dependent MTase TRM10-type domain-containing protein</fullName>
    </recommendedName>
</protein>
<evidence type="ECO:0000313" key="5">
    <source>
        <dbReference type="EMBL" id="TKR78008.1"/>
    </source>
</evidence>
<gene>
    <name evidence="5" type="ORF">L596_018885</name>
</gene>
<reference evidence="5 6" key="2">
    <citation type="journal article" date="2019" name="G3 (Bethesda)">
        <title>Hybrid Assembly of the Genome of the Entomopathogenic Nematode Steinernema carpocapsae Identifies the X-Chromosome.</title>
        <authorList>
            <person name="Serra L."/>
            <person name="Macchietto M."/>
            <person name="Macias-Munoz A."/>
            <person name="McGill C.J."/>
            <person name="Rodriguez I.M."/>
            <person name="Rodriguez B."/>
            <person name="Murad R."/>
            <person name="Mortazavi A."/>
        </authorList>
    </citation>
    <scope>NUCLEOTIDE SEQUENCE [LARGE SCALE GENOMIC DNA]</scope>
    <source>
        <strain evidence="5 6">ALL</strain>
    </source>
</reference>
<dbReference type="InterPro" id="IPR007356">
    <property type="entry name" value="tRNA_m1G_MeTrfase_euk"/>
</dbReference>
<dbReference type="GO" id="GO:0005654">
    <property type="term" value="C:nucleoplasm"/>
    <property type="evidence" value="ECO:0007669"/>
    <property type="project" value="TreeGrafter"/>
</dbReference>
<organism evidence="5 6">
    <name type="scientific">Steinernema carpocapsae</name>
    <name type="common">Entomopathogenic nematode</name>
    <dbReference type="NCBI Taxonomy" id="34508"/>
    <lineage>
        <taxon>Eukaryota</taxon>
        <taxon>Metazoa</taxon>
        <taxon>Ecdysozoa</taxon>
        <taxon>Nematoda</taxon>
        <taxon>Chromadorea</taxon>
        <taxon>Rhabditida</taxon>
        <taxon>Tylenchina</taxon>
        <taxon>Panagrolaimomorpha</taxon>
        <taxon>Strongyloidoidea</taxon>
        <taxon>Steinernematidae</taxon>
        <taxon>Steinernema</taxon>
    </lineage>
</organism>
<reference evidence="5 6" key="1">
    <citation type="journal article" date="2015" name="Genome Biol.">
        <title>Comparative genomics of Steinernema reveals deeply conserved gene regulatory networks.</title>
        <authorList>
            <person name="Dillman A.R."/>
            <person name="Macchietto M."/>
            <person name="Porter C.F."/>
            <person name="Rogers A."/>
            <person name="Williams B."/>
            <person name="Antoshechkin I."/>
            <person name="Lee M.M."/>
            <person name="Goodwin Z."/>
            <person name="Lu X."/>
            <person name="Lewis E.E."/>
            <person name="Goodrich-Blair H."/>
            <person name="Stock S.P."/>
            <person name="Adams B.J."/>
            <person name="Sternberg P.W."/>
            <person name="Mortazavi A."/>
        </authorList>
    </citation>
    <scope>NUCLEOTIDE SEQUENCE [LARGE SCALE GENOMIC DNA]</scope>
    <source>
        <strain evidence="5 6">ALL</strain>
    </source>
</reference>
<dbReference type="PROSITE" id="PS51675">
    <property type="entry name" value="SAM_MT_TRM10"/>
    <property type="match status" value="1"/>
</dbReference>
<dbReference type="OrthoDB" id="278300at2759"/>
<dbReference type="AlphaFoldDB" id="A0A4U5N673"/>
<keyword evidence="1" id="KW-0489">Methyltransferase</keyword>
<sequence>MTTMTEDVAFLDALFEDFSLDNSRKNEKLPKSEKREIRYQKVVDRRRKKRVEEHRRRRERKRDAAKLGDGNSKLEMEPISICIDLGFCAAMNSKERGKLIRQLGRVWGLQKRFSGLSIILANLDNTIREEGERIVSGFGTFGWKTTSDGLEDVQTTLSLVYLSPDAEMEPLLEIEANSTYVIGGLVDESGKGSMSREKAESLGVRCFRLPIQEFLHKEKNGTHNVMLTINQVTEILCLFVAAGDWVTALGPVVPVRTGFVVKNDVE</sequence>